<protein>
    <submittedName>
        <fullName evidence="1">Uncharacterized protein</fullName>
    </submittedName>
</protein>
<proteinExistence type="predicted"/>
<dbReference type="Proteomes" id="UP000283880">
    <property type="component" value="Unassembled WGS sequence"/>
</dbReference>
<dbReference type="RefSeq" id="WP_007713100.1">
    <property type="nucleotide sequence ID" value="NZ_BAABXR010000001.1"/>
</dbReference>
<comment type="caution">
    <text evidence="1">The sequence shown here is derived from an EMBL/GenBank/DDBJ whole genome shotgun (WGS) entry which is preliminary data.</text>
</comment>
<name>A0A413FCD4_9FIRM</name>
<reference evidence="1 2" key="1">
    <citation type="submission" date="2018-08" db="EMBL/GenBank/DDBJ databases">
        <title>A genome reference for cultivated species of the human gut microbiota.</title>
        <authorList>
            <person name="Zou Y."/>
            <person name="Xue W."/>
            <person name="Luo G."/>
        </authorList>
    </citation>
    <scope>NUCLEOTIDE SEQUENCE [LARGE SCALE GENOMIC DNA]</scope>
    <source>
        <strain evidence="1 2">AF04-15</strain>
    </source>
</reference>
<dbReference type="OrthoDB" id="1908868at2"/>
<gene>
    <name evidence="1" type="ORF">DWV29_16495</name>
</gene>
<accession>A0A413FCD4</accession>
<dbReference type="AlphaFoldDB" id="A0A413FCD4"/>
<evidence type="ECO:0000313" key="2">
    <source>
        <dbReference type="Proteomes" id="UP000283880"/>
    </source>
</evidence>
<evidence type="ECO:0000313" key="1">
    <source>
        <dbReference type="EMBL" id="RGX27265.1"/>
    </source>
</evidence>
<sequence>MNDRTMIKVRCDKELLYIRTISWQKKSPHRFAILRSELQKLEQEPNKRVLTSDCGSFASLRLTKGPDGTQILEIRFTWLQEDGNDKVHGWKEDVRIPYEPFRAFSGAGEDMDGAEWRQLSIPELVTRRYEFRCRKNLHEVTGCRLLRHKLGKILEQHFQWRGTEKIVLYDDSQPYSFFFEEYTPYGRGICGAVILHGIEDIAKARYSVHT</sequence>
<organism evidence="1 2">
    <name type="scientific">Enterocloster asparagiformis</name>
    <dbReference type="NCBI Taxonomy" id="333367"/>
    <lineage>
        <taxon>Bacteria</taxon>
        <taxon>Bacillati</taxon>
        <taxon>Bacillota</taxon>
        <taxon>Clostridia</taxon>
        <taxon>Lachnospirales</taxon>
        <taxon>Lachnospiraceae</taxon>
        <taxon>Enterocloster</taxon>
    </lineage>
</organism>
<dbReference type="EMBL" id="QSBM01000013">
    <property type="protein sequence ID" value="RGX27265.1"/>
    <property type="molecule type" value="Genomic_DNA"/>
</dbReference>